<comment type="caution">
    <text evidence="1">The sequence shown here is derived from an EMBL/GenBank/DDBJ whole genome shotgun (WGS) entry which is preliminary data.</text>
</comment>
<dbReference type="InterPro" id="IPR006448">
    <property type="entry name" value="Phage_term_ssu_P27"/>
</dbReference>
<name>A0ABU1WEY6_9GAMM</name>
<proteinExistence type="predicted"/>
<keyword evidence="2" id="KW-1185">Reference proteome</keyword>
<organism evidence="1 2">
    <name type="scientific">Lysobacter niastensis</name>
    <dbReference type="NCBI Taxonomy" id="380629"/>
    <lineage>
        <taxon>Bacteria</taxon>
        <taxon>Pseudomonadati</taxon>
        <taxon>Pseudomonadota</taxon>
        <taxon>Gammaproteobacteria</taxon>
        <taxon>Lysobacterales</taxon>
        <taxon>Lysobacteraceae</taxon>
        <taxon>Lysobacter</taxon>
    </lineage>
</organism>
<accession>A0ABU1WEY6</accession>
<dbReference type="Proteomes" id="UP001251524">
    <property type="component" value="Unassembled WGS sequence"/>
</dbReference>
<sequence>MAGMLTSISTRHRVAAPAYLSKPVRAVFEALVSSVDTDHFTPADLPLLAEYATAAVTAQKASEMLEQEGHVVGGRANPWLVVQEKAQRALVALSARLRVCPQSRFDRLKAGTASRKRGPAGVEAMRAAYEQGES</sequence>
<evidence type="ECO:0000313" key="2">
    <source>
        <dbReference type="Proteomes" id="UP001251524"/>
    </source>
</evidence>
<dbReference type="RefSeq" id="WP_310064404.1">
    <property type="nucleotide sequence ID" value="NZ_JAVDVY010000003.1"/>
</dbReference>
<evidence type="ECO:0000313" key="1">
    <source>
        <dbReference type="EMBL" id="MDR7136167.1"/>
    </source>
</evidence>
<dbReference type="Pfam" id="PF05119">
    <property type="entry name" value="Terminase_4"/>
    <property type="match status" value="1"/>
</dbReference>
<dbReference type="EMBL" id="JAVDVY010000003">
    <property type="protein sequence ID" value="MDR7136167.1"/>
    <property type="molecule type" value="Genomic_DNA"/>
</dbReference>
<gene>
    <name evidence="1" type="ORF">J2X06_003385</name>
</gene>
<protein>
    <submittedName>
        <fullName evidence="1">Phage terminase small subunit</fullName>
    </submittedName>
</protein>
<reference evidence="1 2" key="1">
    <citation type="submission" date="2023-07" db="EMBL/GenBank/DDBJ databases">
        <title>Sorghum-associated microbial communities from plants grown in Nebraska, USA.</title>
        <authorList>
            <person name="Schachtman D."/>
        </authorList>
    </citation>
    <scope>NUCLEOTIDE SEQUENCE [LARGE SCALE GENOMIC DNA]</scope>
    <source>
        <strain evidence="1 2">BE198</strain>
    </source>
</reference>